<evidence type="ECO:0000256" key="2">
    <source>
        <dbReference type="ARBA" id="ARBA00004651"/>
    </source>
</evidence>
<protein>
    <recommendedName>
        <fullName evidence="4">Nicotinamide riboside transporter PnuC</fullName>
    </recommendedName>
</protein>
<sequence>MSWLELLGVIANVLGVWFTVRRSMWCWPIGLVGVFVYCYQFLLWKLYSDMGLQIFYAVMLFYGWWAWARAGQKDAEYGLMVQPAQRGRFALEGVVTLLLSFILGYGLRFYTDDPMPWGDAGLTCFSLLASLWAARRHWENWALWIVVDTLYAVAFFWRHDLLTAGLYVMFAVLAAYGMRDWRREVKAAGGAKV</sequence>
<accession>A0ABS5E4X7</accession>
<evidence type="ECO:0000313" key="12">
    <source>
        <dbReference type="Proteomes" id="UP000677812"/>
    </source>
</evidence>
<proteinExistence type="inferred from homology"/>
<feature type="transmembrane region" description="Helical" evidence="10">
    <location>
        <begin position="89"/>
        <end position="110"/>
    </location>
</feature>
<evidence type="ECO:0000256" key="10">
    <source>
        <dbReference type="SAM" id="Phobius"/>
    </source>
</evidence>
<feature type="transmembrane region" description="Helical" evidence="10">
    <location>
        <begin position="25"/>
        <end position="44"/>
    </location>
</feature>
<comment type="similarity">
    <text evidence="3">Belongs to the nicotinamide ribonucleoside (NR) uptake permease (TC 4.B.1) family.</text>
</comment>
<evidence type="ECO:0000256" key="3">
    <source>
        <dbReference type="ARBA" id="ARBA00006669"/>
    </source>
</evidence>
<name>A0ABS5E4X7_9PROT</name>
<evidence type="ECO:0000256" key="4">
    <source>
        <dbReference type="ARBA" id="ARBA00017522"/>
    </source>
</evidence>
<evidence type="ECO:0000256" key="7">
    <source>
        <dbReference type="ARBA" id="ARBA00022692"/>
    </source>
</evidence>
<comment type="caution">
    <text evidence="11">The sequence shown here is derived from an EMBL/GenBank/DDBJ whole genome shotgun (WGS) entry which is preliminary data.</text>
</comment>
<dbReference type="NCBIfam" id="TIGR01528">
    <property type="entry name" value="NMN_trans_PnuC"/>
    <property type="match status" value="1"/>
</dbReference>
<evidence type="ECO:0000256" key="6">
    <source>
        <dbReference type="ARBA" id="ARBA00022475"/>
    </source>
</evidence>
<feature type="transmembrane region" description="Helical" evidence="10">
    <location>
        <begin position="116"/>
        <end position="134"/>
    </location>
</feature>
<keyword evidence="5" id="KW-0813">Transport</keyword>
<comment type="subcellular location">
    <subcellularLocation>
        <location evidence="2">Cell membrane</location>
        <topology evidence="2">Multi-pass membrane protein</topology>
    </subcellularLocation>
</comment>
<evidence type="ECO:0000256" key="9">
    <source>
        <dbReference type="ARBA" id="ARBA00023136"/>
    </source>
</evidence>
<organism evidence="11 12">
    <name type="scientific">Neokomagataea anthophila</name>
    <dbReference type="NCBI Taxonomy" id="2826925"/>
    <lineage>
        <taxon>Bacteria</taxon>
        <taxon>Pseudomonadati</taxon>
        <taxon>Pseudomonadota</taxon>
        <taxon>Alphaproteobacteria</taxon>
        <taxon>Acetobacterales</taxon>
        <taxon>Acetobacteraceae</taxon>
        <taxon>Neokomagataea</taxon>
    </lineage>
</organism>
<keyword evidence="12" id="KW-1185">Reference proteome</keyword>
<dbReference type="EMBL" id="JAGRQH010000001">
    <property type="protein sequence ID" value="MBR0558886.1"/>
    <property type="molecule type" value="Genomic_DNA"/>
</dbReference>
<gene>
    <name evidence="11" type="ORF">KB213_02260</name>
</gene>
<dbReference type="Proteomes" id="UP000677812">
    <property type="component" value="Unassembled WGS sequence"/>
</dbReference>
<evidence type="ECO:0000256" key="1">
    <source>
        <dbReference type="ARBA" id="ARBA00002672"/>
    </source>
</evidence>
<dbReference type="RefSeq" id="WP_211680431.1">
    <property type="nucleotide sequence ID" value="NZ_JAGRQH010000001.1"/>
</dbReference>
<dbReference type="InterPro" id="IPR006419">
    <property type="entry name" value="NMN_transpt_PnuC"/>
</dbReference>
<dbReference type="PANTHER" id="PTHR36122">
    <property type="entry name" value="NICOTINAMIDE RIBOSIDE TRANSPORTER PNUC"/>
    <property type="match status" value="1"/>
</dbReference>
<evidence type="ECO:0000256" key="8">
    <source>
        <dbReference type="ARBA" id="ARBA00022989"/>
    </source>
</evidence>
<evidence type="ECO:0000313" key="11">
    <source>
        <dbReference type="EMBL" id="MBR0558886.1"/>
    </source>
</evidence>
<dbReference type="Pfam" id="PF04973">
    <property type="entry name" value="NMN_transporter"/>
    <property type="match status" value="1"/>
</dbReference>
<evidence type="ECO:0000256" key="5">
    <source>
        <dbReference type="ARBA" id="ARBA00022448"/>
    </source>
</evidence>
<feature type="transmembrane region" description="Helical" evidence="10">
    <location>
        <begin position="164"/>
        <end position="181"/>
    </location>
</feature>
<feature type="transmembrane region" description="Helical" evidence="10">
    <location>
        <begin position="141"/>
        <end position="158"/>
    </location>
</feature>
<keyword evidence="6" id="KW-1003">Cell membrane</keyword>
<keyword evidence="7 10" id="KW-0812">Transmembrane</keyword>
<keyword evidence="8 10" id="KW-1133">Transmembrane helix</keyword>
<comment type="function">
    <text evidence="1">Required for nicotinamide riboside transport across the inner membrane.</text>
</comment>
<keyword evidence="9 10" id="KW-0472">Membrane</keyword>
<feature type="transmembrane region" description="Helical" evidence="10">
    <location>
        <begin position="50"/>
        <end position="68"/>
    </location>
</feature>
<reference evidence="11 12" key="1">
    <citation type="submission" date="2021-04" db="EMBL/GenBank/DDBJ databases">
        <title>The complete genome sequence of Neokomagataea sp. TBRC 2177.</title>
        <authorList>
            <person name="Charoenyingcharoen P."/>
            <person name="Yukphan P."/>
        </authorList>
    </citation>
    <scope>NUCLEOTIDE SEQUENCE [LARGE SCALE GENOMIC DNA]</scope>
    <source>
        <strain evidence="11 12">TBRC 2177</strain>
    </source>
</reference>
<dbReference type="PANTHER" id="PTHR36122:SF2">
    <property type="entry name" value="NICOTINAMIDE RIBOSIDE TRANSPORTER PNUC"/>
    <property type="match status" value="1"/>
</dbReference>